<keyword evidence="2" id="KW-0813">Transport</keyword>
<dbReference type="GO" id="GO:0022857">
    <property type="term" value="F:transmembrane transporter activity"/>
    <property type="evidence" value="ECO:0007669"/>
    <property type="project" value="InterPro"/>
</dbReference>
<dbReference type="InterPro" id="IPR036259">
    <property type="entry name" value="MFS_trans_sf"/>
</dbReference>
<evidence type="ECO:0000256" key="6">
    <source>
        <dbReference type="ARBA" id="ARBA00024338"/>
    </source>
</evidence>
<dbReference type="PANTHER" id="PTHR23505:SF79">
    <property type="entry name" value="PROTEIN SPINSTER"/>
    <property type="match status" value="1"/>
</dbReference>
<feature type="transmembrane region" description="Helical" evidence="8">
    <location>
        <begin position="361"/>
        <end position="380"/>
    </location>
</feature>
<name>A0A7S1T0L6_9CHLO</name>
<evidence type="ECO:0000256" key="2">
    <source>
        <dbReference type="ARBA" id="ARBA00022448"/>
    </source>
</evidence>
<dbReference type="InterPro" id="IPR044770">
    <property type="entry name" value="MFS_spinster-like"/>
</dbReference>
<comment type="similarity">
    <text evidence="6">Belongs to the major facilitator superfamily. Spinster (TC 2.A.1.49) family.</text>
</comment>
<evidence type="ECO:0000256" key="7">
    <source>
        <dbReference type="SAM" id="MobiDB-lite"/>
    </source>
</evidence>
<feature type="transmembrane region" description="Helical" evidence="8">
    <location>
        <begin position="280"/>
        <end position="302"/>
    </location>
</feature>
<keyword evidence="4 8" id="KW-1133">Transmembrane helix</keyword>
<reference evidence="10" key="1">
    <citation type="submission" date="2021-01" db="EMBL/GenBank/DDBJ databases">
        <authorList>
            <person name="Corre E."/>
            <person name="Pelletier E."/>
            <person name="Niang G."/>
            <person name="Scheremetjew M."/>
            <person name="Finn R."/>
            <person name="Kale V."/>
            <person name="Holt S."/>
            <person name="Cochrane G."/>
            <person name="Meng A."/>
            <person name="Brown T."/>
            <person name="Cohen L."/>
        </authorList>
    </citation>
    <scope>NUCLEOTIDE SEQUENCE</scope>
    <source>
        <strain evidence="10">PLY429</strain>
    </source>
</reference>
<feature type="region of interest" description="Disordered" evidence="7">
    <location>
        <begin position="119"/>
        <end position="147"/>
    </location>
</feature>
<dbReference type="PROSITE" id="PS50850">
    <property type="entry name" value="MFS"/>
    <property type="match status" value="1"/>
</dbReference>
<organism evidence="10">
    <name type="scientific">Tetraselmis chuii</name>
    <dbReference type="NCBI Taxonomy" id="63592"/>
    <lineage>
        <taxon>Eukaryota</taxon>
        <taxon>Viridiplantae</taxon>
        <taxon>Chlorophyta</taxon>
        <taxon>core chlorophytes</taxon>
        <taxon>Chlorodendrophyceae</taxon>
        <taxon>Chlorodendrales</taxon>
        <taxon>Chlorodendraceae</taxon>
        <taxon>Tetraselmis</taxon>
    </lineage>
</organism>
<dbReference type="PANTHER" id="PTHR23505">
    <property type="entry name" value="SPINSTER"/>
    <property type="match status" value="1"/>
</dbReference>
<gene>
    <name evidence="10" type="ORF">TCHU04912_LOCUS16953</name>
</gene>
<protein>
    <recommendedName>
        <fullName evidence="9">Major facilitator superfamily (MFS) profile domain-containing protein</fullName>
    </recommendedName>
</protein>
<evidence type="ECO:0000259" key="9">
    <source>
        <dbReference type="PROSITE" id="PS50850"/>
    </source>
</evidence>
<feature type="transmembrane region" description="Helical" evidence="8">
    <location>
        <begin position="220"/>
        <end position="236"/>
    </location>
</feature>
<feature type="region of interest" description="Disordered" evidence="7">
    <location>
        <begin position="53"/>
        <end position="77"/>
    </location>
</feature>
<evidence type="ECO:0000256" key="5">
    <source>
        <dbReference type="ARBA" id="ARBA00023136"/>
    </source>
</evidence>
<dbReference type="GO" id="GO:0016020">
    <property type="term" value="C:membrane"/>
    <property type="evidence" value="ECO:0007669"/>
    <property type="project" value="UniProtKB-SubCell"/>
</dbReference>
<evidence type="ECO:0000256" key="4">
    <source>
        <dbReference type="ARBA" id="ARBA00022989"/>
    </source>
</evidence>
<keyword evidence="5 8" id="KW-0472">Membrane</keyword>
<evidence type="ECO:0000256" key="3">
    <source>
        <dbReference type="ARBA" id="ARBA00022692"/>
    </source>
</evidence>
<feature type="transmembrane region" description="Helical" evidence="8">
    <location>
        <begin position="248"/>
        <end position="268"/>
    </location>
</feature>
<dbReference type="Pfam" id="PF07690">
    <property type="entry name" value="MFS_1"/>
    <property type="match status" value="1"/>
</dbReference>
<keyword evidence="3 8" id="KW-0812">Transmembrane</keyword>
<evidence type="ECO:0000313" key="10">
    <source>
        <dbReference type="EMBL" id="CAD9214713.1"/>
    </source>
</evidence>
<sequence>MTRLGELRCTRTSLSRPAADRQFVSAAAAPHYWRRRLRASRASDGSRKAWLLKQAGRPEALPTKRDSSARGQIAGDEESLLPLRDKSGLGVSNGASSDFKLRVLRQLVRLDRETQWKLEDTSQLTKQGDAVGSEDGGDGAPSGSSPESGGKSHIWALGILCFCYLHHSTAGFALPSFLPNISRDLHLADTQSSFLSVGYTALYAVALIPAGLLADKTNRINFLAVAVVLWSGLTMATSKCHGFEDLLLLRVGFAVAQAAQNPVCFSLIPELFPHHRSVAMALYNSAIYLGRALSFAALFALAGSEASDAIGVTLVPVNDFDPSQWSLLYTNGDMAAVTPVFNYNFDIDYGLIAQPEQWRSALFFIGPPGLFLAWLLLITVEEPRYPNKMGLLASSRFFWPSTLQTGSGEAMDPTARAPAVPEVLVPSTNAMKETVDGGVGVKTRVEGGASTSSRNQIIDLLTNRPHFTSVCMTSDPKCTRLCLRVRYPSVAYVAEWAAP</sequence>
<evidence type="ECO:0000256" key="8">
    <source>
        <dbReference type="SAM" id="Phobius"/>
    </source>
</evidence>
<dbReference type="InterPro" id="IPR020846">
    <property type="entry name" value="MFS_dom"/>
</dbReference>
<dbReference type="EMBL" id="HBGG01032466">
    <property type="protein sequence ID" value="CAD9214713.1"/>
    <property type="molecule type" value="Transcribed_RNA"/>
</dbReference>
<dbReference type="InterPro" id="IPR011701">
    <property type="entry name" value="MFS"/>
</dbReference>
<accession>A0A7S1T0L6</accession>
<feature type="transmembrane region" description="Helical" evidence="8">
    <location>
        <begin position="154"/>
        <end position="174"/>
    </location>
</feature>
<evidence type="ECO:0000256" key="1">
    <source>
        <dbReference type="ARBA" id="ARBA00004141"/>
    </source>
</evidence>
<dbReference type="SUPFAM" id="SSF103473">
    <property type="entry name" value="MFS general substrate transporter"/>
    <property type="match status" value="1"/>
</dbReference>
<feature type="domain" description="Major facilitator superfamily (MFS) profile" evidence="9">
    <location>
        <begin position="156"/>
        <end position="499"/>
    </location>
</feature>
<feature type="transmembrane region" description="Helical" evidence="8">
    <location>
        <begin position="194"/>
        <end position="213"/>
    </location>
</feature>
<comment type="subcellular location">
    <subcellularLocation>
        <location evidence="1">Membrane</location>
        <topology evidence="1">Multi-pass membrane protein</topology>
    </subcellularLocation>
</comment>
<dbReference type="Gene3D" id="1.20.1250.20">
    <property type="entry name" value="MFS general substrate transporter like domains"/>
    <property type="match status" value="1"/>
</dbReference>
<proteinExistence type="inferred from homology"/>
<dbReference type="AlphaFoldDB" id="A0A7S1T0L6"/>